<dbReference type="Proteomes" id="UP000262142">
    <property type="component" value="Unassembled WGS sequence"/>
</dbReference>
<evidence type="ECO:0000313" key="13">
    <source>
        <dbReference type="Proteomes" id="UP000262142"/>
    </source>
</evidence>
<name>A0A383TTF0_9FLAO</name>
<dbReference type="EMBL" id="UNSC01000001">
    <property type="protein sequence ID" value="SZD70934.1"/>
    <property type="molecule type" value="Genomic_DNA"/>
</dbReference>
<keyword evidence="6" id="KW-0626">Porin</keyword>
<gene>
    <name evidence="12" type="primary">oprF_1</name>
    <name evidence="12" type="ORF">SAMEA104719789_00025</name>
</gene>
<dbReference type="GO" id="GO:0009279">
    <property type="term" value="C:cell outer membrane"/>
    <property type="evidence" value="ECO:0007669"/>
    <property type="project" value="UniProtKB-SubCell"/>
</dbReference>
<dbReference type="InterPro" id="IPR028974">
    <property type="entry name" value="TSP_type-3_rpt"/>
</dbReference>
<keyword evidence="5" id="KW-0406">Ion transport</keyword>
<evidence type="ECO:0000256" key="7">
    <source>
        <dbReference type="ARBA" id="ARBA00023136"/>
    </source>
</evidence>
<keyword evidence="10" id="KW-0732">Signal</keyword>
<reference evidence="12 13" key="1">
    <citation type="submission" date="2018-09" db="EMBL/GenBank/DDBJ databases">
        <authorList>
            <consortium name="Pathogen Informatics"/>
        </authorList>
    </citation>
    <scope>NUCLEOTIDE SEQUENCE [LARGE SCALE GENOMIC DNA]</scope>
    <source>
        <strain evidence="12 13">OH-22767</strain>
    </source>
</reference>
<dbReference type="GO" id="GO:0015288">
    <property type="term" value="F:porin activity"/>
    <property type="evidence" value="ECO:0007669"/>
    <property type="project" value="UniProtKB-KW"/>
</dbReference>
<dbReference type="Gene3D" id="3.30.1330.60">
    <property type="entry name" value="OmpA-like domain"/>
    <property type="match status" value="1"/>
</dbReference>
<protein>
    <submittedName>
        <fullName evidence="12">Outer membrane porin F</fullName>
    </submittedName>
</protein>
<dbReference type="PANTHER" id="PTHR30329:SF21">
    <property type="entry name" value="LIPOPROTEIN YIAD-RELATED"/>
    <property type="match status" value="1"/>
</dbReference>
<evidence type="ECO:0000256" key="9">
    <source>
        <dbReference type="PROSITE-ProRule" id="PRU00473"/>
    </source>
</evidence>
<dbReference type="PROSITE" id="PS51123">
    <property type="entry name" value="OMPA_2"/>
    <property type="match status" value="1"/>
</dbReference>
<dbReference type="InterPro" id="IPR006664">
    <property type="entry name" value="OMP_bac"/>
</dbReference>
<dbReference type="PANTHER" id="PTHR30329">
    <property type="entry name" value="STATOR ELEMENT OF FLAGELLAR MOTOR COMPLEX"/>
    <property type="match status" value="1"/>
</dbReference>
<dbReference type="InterPro" id="IPR011250">
    <property type="entry name" value="OMP/PagP_B-barrel"/>
</dbReference>
<feature type="signal peptide" evidence="10">
    <location>
        <begin position="1"/>
        <end position="20"/>
    </location>
</feature>
<dbReference type="SUPFAM" id="SSF103088">
    <property type="entry name" value="OmpA-like"/>
    <property type="match status" value="1"/>
</dbReference>
<accession>A0A383TTF0</accession>
<evidence type="ECO:0000256" key="10">
    <source>
        <dbReference type="SAM" id="SignalP"/>
    </source>
</evidence>
<keyword evidence="7 9" id="KW-0472">Membrane</keyword>
<evidence type="ECO:0000256" key="6">
    <source>
        <dbReference type="ARBA" id="ARBA00023114"/>
    </source>
</evidence>
<dbReference type="CDD" id="cd07185">
    <property type="entry name" value="OmpA_C-like"/>
    <property type="match status" value="1"/>
</dbReference>
<dbReference type="SUPFAM" id="SSF56925">
    <property type="entry name" value="OMPA-like"/>
    <property type="match status" value="1"/>
</dbReference>
<keyword evidence="4" id="KW-0812">Transmembrane</keyword>
<dbReference type="InterPro" id="IPR036737">
    <property type="entry name" value="OmpA-like_sf"/>
</dbReference>
<evidence type="ECO:0000256" key="8">
    <source>
        <dbReference type="ARBA" id="ARBA00023237"/>
    </source>
</evidence>
<keyword evidence="13" id="KW-1185">Reference proteome</keyword>
<feature type="chain" id="PRO_5016624249" evidence="10">
    <location>
        <begin position="21"/>
        <end position="481"/>
    </location>
</feature>
<dbReference type="OrthoDB" id="1522982at2"/>
<evidence type="ECO:0000259" key="11">
    <source>
        <dbReference type="PROSITE" id="PS51123"/>
    </source>
</evidence>
<dbReference type="SUPFAM" id="SSF103647">
    <property type="entry name" value="TSP type-3 repeat"/>
    <property type="match status" value="1"/>
</dbReference>
<evidence type="ECO:0000256" key="2">
    <source>
        <dbReference type="ARBA" id="ARBA00022448"/>
    </source>
</evidence>
<keyword evidence="8" id="KW-0998">Cell outer membrane</keyword>
<dbReference type="InterPro" id="IPR050330">
    <property type="entry name" value="Bact_OuterMem_StrucFunc"/>
</dbReference>
<evidence type="ECO:0000256" key="4">
    <source>
        <dbReference type="ARBA" id="ARBA00022692"/>
    </source>
</evidence>
<keyword evidence="2" id="KW-0813">Transport</keyword>
<evidence type="ECO:0000256" key="5">
    <source>
        <dbReference type="ARBA" id="ARBA00023065"/>
    </source>
</evidence>
<sequence>MKQLKLFTMLSLALSFPVLTAQENTEVVVVNSEPISLDQQEWENNYYGMNQNYVNFTSEQKKFKDWTLAIYAGVPMVQGSDLNSSVSGEGMKWGYDLQAVLTKQITHAFGLGLQFNYGKAGLQTPALGGYEGDVQYRVLSLIGDINFSNLLRRVDNKSRYAWALHGYGGLATFGYDTNISPKNNQRINKKTGTNMGSGSLGIVGGGGLRYKINQSIDAELKAMYYYTGDEEFDGSTSVPGLSEVNERKEDGMFVFNLGLIWKIGKHYEHLAWADPLADIYPGHSPQDLQDMLVVCAQGDKDDDGVCDDWDRELDTPAGARVDGAGRALDTDLDGIIDLYDKCVTLAGPAENDGCPTNADSESLLNFAIANLEFTLDSDVISPSYYPLLDRAAEYLKYYKDNTYDVIGHTDARASKAYNMNLSQRRAEAVKSYLVEKGGVNANQLNVVAMGEEDLRFPECKPASKCPEWKNHANRRVVFVLK</sequence>
<dbReference type="GO" id="GO:0005509">
    <property type="term" value="F:calcium ion binding"/>
    <property type="evidence" value="ECO:0007669"/>
    <property type="project" value="InterPro"/>
</dbReference>
<evidence type="ECO:0000313" key="12">
    <source>
        <dbReference type="EMBL" id="SZD70934.1"/>
    </source>
</evidence>
<evidence type="ECO:0000256" key="3">
    <source>
        <dbReference type="ARBA" id="ARBA00022452"/>
    </source>
</evidence>
<dbReference type="PRINTS" id="PR01021">
    <property type="entry name" value="OMPADOMAIN"/>
</dbReference>
<keyword evidence="3" id="KW-1134">Transmembrane beta strand</keyword>
<organism evidence="12 13">
    <name type="scientific">Candidatus Ornithobacterium hominis</name>
    <dbReference type="NCBI Taxonomy" id="2497989"/>
    <lineage>
        <taxon>Bacteria</taxon>
        <taxon>Pseudomonadati</taxon>
        <taxon>Bacteroidota</taxon>
        <taxon>Flavobacteriia</taxon>
        <taxon>Flavobacteriales</taxon>
        <taxon>Weeksellaceae</taxon>
        <taxon>Ornithobacterium</taxon>
    </lineage>
</organism>
<dbReference type="RefSeq" id="WP_119058665.1">
    <property type="nucleotide sequence ID" value="NZ_UNSC01000001.1"/>
</dbReference>
<dbReference type="AlphaFoldDB" id="A0A383TTF0"/>
<proteinExistence type="predicted"/>
<evidence type="ECO:0000256" key="1">
    <source>
        <dbReference type="ARBA" id="ARBA00004571"/>
    </source>
</evidence>
<dbReference type="Pfam" id="PF00691">
    <property type="entry name" value="OmpA"/>
    <property type="match status" value="1"/>
</dbReference>
<comment type="subcellular location">
    <subcellularLocation>
        <location evidence="1">Cell outer membrane</location>
        <topology evidence="1">Multi-pass membrane protein</topology>
    </subcellularLocation>
</comment>
<dbReference type="GO" id="GO:0006811">
    <property type="term" value="P:monoatomic ion transport"/>
    <property type="evidence" value="ECO:0007669"/>
    <property type="project" value="UniProtKB-KW"/>
</dbReference>
<dbReference type="InterPro" id="IPR006665">
    <property type="entry name" value="OmpA-like"/>
</dbReference>
<dbReference type="GO" id="GO:0046930">
    <property type="term" value="C:pore complex"/>
    <property type="evidence" value="ECO:0007669"/>
    <property type="project" value="UniProtKB-KW"/>
</dbReference>
<feature type="domain" description="OmpA-like" evidence="11">
    <location>
        <begin position="360"/>
        <end position="481"/>
    </location>
</feature>